<evidence type="ECO:0000256" key="12">
    <source>
        <dbReference type="SAM" id="Phobius"/>
    </source>
</evidence>
<keyword evidence="5 11" id="KW-0547">Nucleotide-binding</keyword>
<evidence type="ECO:0000256" key="5">
    <source>
        <dbReference type="ARBA" id="ARBA00022741"/>
    </source>
</evidence>
<dbReference type="GO" id="GO:0004674">
    <property type="term" value="F:protein serine/threonine kinase activity"/>
    <property type="evidence" value="ECO:0007669"/>
    <property type="project" value="UniProtKB-KW"/>
</dbReference>
<reference evidence="16" key="2">
    <citation type="submission" date="2013-04" db="UniProtKB">
        <authorList>
            <consortium name="EnsemblPlants"/>
        </authorList>
    </citation>
    <scope>IDENTIFICATION</scope>
</reference>
<dbReference type="PROSITE" id="PS00107">
    <property type="entry name" value="PROTEIN_KINASE_ATP"/>
    <property type="match status" value="1"/>
</dbReference>
<dbReference type="PROSITE" id="PS50011">
    <property type="entry name" value="PROTEIN_KINASE_DOM"/>
    <property type="match status" value="1"/>
</dbReference>
<evidence type="ECO:0000259" key="14">
    <source>
        <dbReference type="PROSITE" id="PS50011"/>
    </source>
</evidence>
<feature type="binding site" evidence="11">
    <location>
        <position position="469"/>
    </location>
    <ligand>
        <name>ATP</name>
        <dbReference type="ChEBI" id="CHEBI:30616"/>
    </ligand>
</feature>
<organism evidence="16">
    <name type="scientific">Oryza brachyantha</name>
    <name type="common">malo sina</name>
    <dbReference type="NCBI Taxonomy" id="4533"/>
    <lineage>
        <taxon>Eukaryota</taxon>
        <taxon>Viridiplantae</taxon>
        <taxon>Streptophyta</taxon>
        <taxon>Embryophyta</taxon>
        <taxon>Tracheophyta</taxon>
        <taxon>Spermatophyta</taxon>
        <taxon>Magnoliopsida</taxon>
        <taxon>Liliopsida</taxon>
        <taxon>Poales</taxon>
        <taxon>Poaceae</taxon>
        <taxon>BOP clade</taxon>
        <taxon>Oryzoideae</taxon>
        <taxon>Oryzeae</taxon>
        <taxon>Oryzinae</taxon>
        <taxon>Oryza</taxon>
    </lineage>
</organism>
<evidence type="ECO:0000256" key="10">
    <source>
        <dbReference type="PROSITE-ProRule" id="PRU00076"/>
    </source>
</evidence>
<proteinExistence type="predicted"/>
<dbReference type="GO" id="GO:0005886">
    <property type="term" value="C:plasma membrane"/>
    <property type="evidence" value="ECO:0007669"/>
    <property type="project" value="TreeGrafter"/>
</dbReference>
<dbReference type="STRING" id="4533.J3N0M2"/>
<dbReference type="SMART" id="SM00179">
    <property type="entry name" value="EGF_CA"/>
    <property type="match status" value="1"/>
</dbReference>
<reference evidence="16" key="1">
    <citation type="journal article" date="2013" name="Nat. Commun.">
        <title>Whole-genome sequencing of Oryza brachyantha reveals mechanisms underlying Oryza genome evolution.</title>
        <authorList>
            <person name="Chen J."/>
            <person name="Huang Q."/>
            <person name="Gao D."/>
            <person name="Wang J."/>
            <person name="Lang Y."/>
            <person name="Liu T."/>
            <person name="Li B."/>
            <person name="Bai Z."/>
            <person name="Luis Goicoechea J."/>
            <person name="Liang C."/>
            <person name="Chen C."/>
            <person name="Zhang W."/>
            <person name="Sun S."/>
            <person name="Liao Y."/>
            <person name="Zhang X."/>
            <person name="Yang L."/>
            <person name="Song C."/>
            <person name="Wang M."/>
            <person name="Shi J."/>
            <person name="Liu G."/>
            <person name="Liu J."/>
            <person name="Zhou H."/>
            <person name="Zhou W."/>
            <person name="Yu Q."/>
            <person name="An N."/>
            <person name="Chen Y."/>
            <person name="Cai Q."/>
            <person name="Wang B."/>
            <person name="Liu B."/>
            <person name="Min J."/>
            <person name="Huang Y."/>
            <person name="Wu H."/>
            <person name="Li Z."/>
            <person name="Zhang Y."/>
            <person name="Yin Y."/>
            <person name="Song W."/>
            <person name="Jiang J."/>
            <person name="Jackson S.A."/>
            <person name="Wing R.A."/>
            <person name="Wang J."/>
            <person name="Chen M."/>
        </authorList>
    </citation>
    <scope>NUCLEOTIDE SEQUENCE [LARGE SCALE GENOMIC DNA]</scope>
    <source>
        <strain evidence="16">cv. IRGC 101232</strain>
    </source>
</reference>
<comment type="subcellular location">
    <subcellularLocation>
        <location evidence="1">Membrane</location>
        <topology evidence="1">Single-pass type I membrane protein</topology>
    </subcellularLocation>
</comment>
<feature type="domain" description="EGF-like" evidence="15">
    <location>
        <begin position="323"/>
        <end position="373"/>
    </location>
</feature>
<dbReference type="InterPro" id="IPR025287">
    <property type="entry name" value="WAK_GUB"/>
</dbReference>
<evidence type="ECO:0008006" key="18">
    <source>
        <dbReference type="Google" id="ProtNLM"/>
    </source>
</evidence>
<dbReference type="CDD" id="cd00054">
    <property type="entry name" value="EGF_CA"/>
    <property type="match status" value="1"/>
</dbReference>
<evidence type="ECO:0000256" key="13">
    <source>
        <dbReference type="SAM" id="SignalP"/>
    </source>
</evidence>
<dbReference type="InterPro" id="IPR017441">
    <property type="entry name" value="Protein_kinase_ATP_BS"/>
</dbReference>
<keyword evidence="10" id="KW-0245">EGF-like domain</keyword>
<feature type="domain" description="Protein kinase" evidence="14">
    <location>
        <begin position="440"/>
        <end position="716"/>
    </location>
</feature>
<dbReference type="AlphaFoldDB" id="J3N0M2"/>
<dbReference type="InterPro" id="IPR045274">
    <property type="entry name" value="WAK-like"/>
</dbReference>
<sequence length="717" mass="78972">MVGKIAVAVMLILAAANNIAVHGEQAPPAITLPGCPDKCGDVSIPYPFGMAPGCFLDGFEVSCNRTFDPPRAFLARGSQQNDEGYYLSYEAAVTSTNYWSLPVELVDVTLSRGEARAYGAVVTDCTPTNESYHVYRRQLTMLDSSPFVLSSSRNVLTGVGWNVQAQLTKSLYSSGYMLSCASLLQFPETAASGSCSGMGCCEANVTAGLRYSSVTFAHKNNSFWSPNPCSYGMVVEKNWYNFSKDDIYGNQTLPRKFPRGVPFVLDFAVGNASCPAQGQPPLDSYACRSGNSSCVNATSSAGYICKCWDHYDGNPYIPGGCQDIDECDLRTKFPELRDVYPCSDDGICKNTPGDYECPCKPGMKGDGKAGTCTEKFPLVARVIVGTVGGLLVLATLVFVFLLRKEKQKMKEFFIRNGGPILENAKSIKIFKKEELKRMTRTYSHVLGNGAFGMVYKGFLDEQHPVAVKKSMKVDKTQKDQFANEVIIQSQVIHKNIVRLIGCCLEVDVPILVYEFVSNGSLQDILHGENKVPLTLDKRLAIATESAEGLAYMHSKTSTSIQHGDVKPANILLDDQFNPKISDFGISRLIARDVAEHTNDVIGDNNYMDPVYRETGLLTNKSDVYSFGLVLFEIITGKKVVYGGASSFVKSYLDTYLTEIRANKVLFDKETGEKDIEHLHCLIEISKECLDNNVDKRPEMTDIAERLQGIIRARRFLN</sequence>
<evidence type="ECO:0000256" key="7">
    <source>
        <dbReference type="ARBA" id="ARBA00022840"/>
    </source>
</evidence>
<keyword evidence="9" id="KW-0325">Glycoprotein</keyword>
<dbReference type="Gene3D" id="1.10.510.10">
    <property type="entry name" value="Transferase(Phosphotransferase) domain 1"/>
    <property type="match status" value="1"/>
</dbReference>
<keyword evidence="12" id="KW-0472">Membrane</keyword>
<dbReference type="PROSITE" id="PS01187">
    <property type="entry name" value="EGF_CA"/>
    <property type="match status" value="1"/>
</dbReference>
<dbReference type="GO" id="GO:0005524">
    <property type="term" value="F:ATP binding"/>
    <property type="evidence" value="ECO:0007669"/>
    <property type="project" value="UniProtKB-UniRule"/>
</dbReference>
<keyword evidence="3" id="KW-0808">Transferase</keyword>
<dbReference type="Pfam" id="PF13947">
    <property type="entry name" value="GUB_WAK_bind"/>
    <property type="match status" value="1"/>
</dbReference>
<keyword evidence="12" id="KW-0812">Transmembrane</keyword>
<dbReference type="SMART" id="SM00181">
    <property type="entry name" value="EGF"/>
    <property type="match status" value="2"/>
</dbReference>
<evidence type="ECO:0000256" key="6">
    <source>
        <dbReference type="ARBA" id="ARBA00022777"/>
    </source>
</evidence>
<dbReference type="InterPro" id="IPR018097">
    <property type="entry name" value="EGF_Ca-bd_CS"/>
</dbReference>
<dbReference type="InterPro" id="IPR000742">
    <property type="entry name" value="EGF"/>
</dbReference>
<keyword evidence="7 11" id="KW-0067">ATP-binding</keyword>
<evidence type="ECO:0000259" key="15">
    <source>
        <dbReference type="PROSITE" id="PS50026"/>
    </source>
</evidence>
<dbReference type="PANTHER" id="PTHR27005:SF249">
    <property type="entry name" value="OS10G0116600 PROTEIN"/>
    <property type="match status" value="1"/>
</dbReference>
<evidence type="ECO:0000256" key="8">
    <source>
        <dbReference type="ARBA" id="ARBA00023157"/>
    </source>
</evidence>
<dbReference type="PANTHER" id="PTHR27005">
    <property type="entry name" value="WALL-ASSOCIATED RECEPTOR KINASE-LIKE 21"/>
    <property type="match status" value="1"/>
</dbReference>
<feature type="signal peptide" evidence="13">
    <location>
        <begin position="1"/>
        <end position="16"/>
    </location>
</feature>
<dbReference type="InterPro" id="IPR001245">
    <property type="entry name" value="Ser-Thr/Tyr_kinase_cat_dom"/>
</dbReference>
<dbReference type="Gene3D" id="3.30.200.20">
    <property type="entry name" value="Phosphorylase Kinase, domain 1"/>
    <property type="match status" value="1"/>
</dbReference>
<keyword evidence="6" id="KW-0418">Kinase</keyword>
<dbReference type="InterPro" id="IPR000719">
    <property type="entry name" value="Prot_kinase_dom"/>
</dbReference>
<dbReference type="PROSITE" id="PS50026">
    <property type="entry name" value="EGF_3"/>
    <property type="match status" value="1"/>
</dbReference>
<dbReference type="SUPFAM" id="SSF57196">
    <property type="entry name" value="EGF/Laminin"/>
    <property type="match status" value="1"/>
</dbReference>
<dbReference type="InterPro" id="IPR011009">
    <property type="entry name" value="Kinase-like_dom_sf"/>
</dbReference>
<keyword evidence="17" id="KW-1185">Reference proteome</keyword>
<protein>
    <recommendedName>
        <fullName evidence="18">Protein kinase domain-containing protein</fullName>
    </recommendedName>
</protein>
<evidence type="ECO:0000256" key="9">
    <source>
        <dbReference type="ARBA" id="ARBA00023180"/>
    </source>
</evidence>
<dbReference type="GO" id="GO:0030247">
    <property type="term" value="F:polysaccharide binding"/>
    <property type="evidence" value="ECO:0007669"/>
    <property type="project" value="InterPro"/>
</dbReference>
<evidence type="ECO:0000313" key="16">
    <source>
        <dbReference type="EnsemblPlants" id="OB10G10700.1"/>
    </source>
</evidence>
<feature type="chain" id="PRO_5003775411" description="Protein kinase domain-containing protein" evidence="13">
    <location>
        <begin position="17"/>
        <end position="717"/>
    </location>
</feature>
<dbReference type="Gene3D" id="2.10.25.10">
    <property type="entry name" value="Laminin"/>
    <property type="match status" value="1"/>
</dbReference>
<dbReference type="InterPro" id="IPR008271">
    <property type="entry name" value="Ser/Thr_kinase_AS"/>
</dbReference>
<dbReference type="Gramene" id="OB10G10700.1">
    <property type="protein sequence ID" value="OB10G10700.1"/>
    <property type="gene ID" value="OB10G10700"/>
</dbReference>
<evidence type="ECO:0000256" key="3">
    <source>
        <dbReference type="ARBA" id="ARBA00022679"/>
    </source>
</evidence>
<evidence type="ECO:0000256" key="2">
    <source>
        <dbReference type="ARBA" id="ARBA00022527"/>
    </source>
</evidence>
<dbReference type="Pfam" id="PF07714">
    <property type="entry name" value="PK_Tyr_Ser-Thr"/>
    <property type="match status" value="1"/>
</dbReference>
<comment type="caution">
    <text evidence="10">Lacks conserved residue(s) required for the propagation of feature annotation.</text>
</comment>
<dbReference type="EnsemblPlants" id="OB10G10700.1">
    <property type="protein sequence ID" value="OB10G10700.1"/>
    <property type="gene ID" value="OB10G10700"/>
</dbReference>
<dbReference type="FunFam" id="3.30.200.20:FF:000581">
    <property type="entry name" value="Wall-associated receptor kinase 3"/>
    <property type="match status" value="1"/>
</dbReference>
<keyword evidence="4 13" id="KW-0732">Signal</keyword>
<dbReference type="GO" id="GO:0007166">
    <property type="term" value="P:cell surface receptor signaling pathway"/>
    <property type="evidence" value="ECO:0007669"/>
    <property type="project" value="InterPro"/>
</dbReference>
<dbReference type="InterPro" id="IPR000152">
    <property type="entry name" value="EGF-type_Asp/Asn_hydroxyl_site"/>
</dbReference>
<dbReference type="GO" id="GO:0005509">
    <property type="term" value="F:calcium ion binding"/>
    <property type="evidence" value="ECO:0007669"/>
    <property type="project" value="InterPro"/>
</dbReference>
<dbReference type="SUPFAM" id="SSF56112">
    <property type="entry name" value="Protein kinase-like (PK-like)"/>
    <property type="match status" value="1"/>
</dbReference>
<evidence type="ECO:0000256" key="11">
    <source>
        <dbReference type="PROSITE-ProRule" id="PRU10141"/>
    </source>
</evidence>
<dbReference type="eggNOG" id="ENOG502QQPF">
    <property type="taxonomic scope" value="Eukaryota"/>
</dbReference>
<keyword evidence="2" id="KW-0723">Serine/threonine-protein kinase</keyword>
<dbReference type="Proteomes" id="UP000006038">
    <property type="component" value="Chromosome 10"/>
</dbReference>
<evidence type="ECO:0000313" key="17">
    <source>
        <dbReference type="Proteomes" id="UP000006038"/>
    </source>
</evidence>
<dbReference type="PROSITE" id="PS00010">
    <property type="entry name" value="ASX_HYDROXYL"/>
    <property type="match status" value="1"/>
</dbReference>
<evidence type="ECO:0000256" key="4">
    <source>
        <dbReference type="ARBA" id="ARBA00022729"/>
    </source>
</evidence>
<dbReference type="HOGENOM" id="CLU_000288_43_5_1"/>
<name>J3N0M2_ORYBR</name>
<dbReference type="InterPro" id="IPR001881">
    <property type="entry name" value="EGF-like_Ca-bd_dom"/>
</dbReference>
<accession>J3N0M2</accession>
<dbReference type="PROSITE" id="PS00108">
    <property type="entry name" value="PROTEIN_KINASE_ST"/>
    <property type="match status" value="1"/>
</dbReference>
<feature type="transmembrane region" description="Helical" evidence="12">
    <location>
        <begin position="378"/>
        <end position="402"/>
    </location>
</feature>
<dbReference type="OMA" id="CCEINIT"/>
<dbReference type="SMART" id="SM00220">
    <property type="entry name" value="S_TKc"/>
    <property type="match status" value="1"/>
</dbReference>
<keyword evidence="12" id="KW-1133">Transmembrane helix</keyword>
<evidence type="ECO:0000256" key="1">
    <source>
        <dbReference type="ARBA" id="ARBA00004479"/>
    </source>
</evidence>
<keyword evidence="8" id="KW-1015">Disulfide bond</keyword>